<proteinExistence type="predicted"/>
<reference evidence="3 4" key="1">
    <citation type="journal article" date="2024" name="bioRxiv">
        <title>Comparative genomics of Cryptococcus and Kwoniella reveals pathogenesis evolution and contrasting karyotype dynamics via intercentromeric recombination or chromosome fusion.</title>
        <authorList>
            <person name="Coelho M.A."/>
            <person name="David-Palma M."/>
            <person name="Shea T."/>
            <person name="Bowers K."/>
            <person name="McGinley-Smith S."/>
            <person name="Mohammad A.W."/>
            <person name="Gnirke A."/>
            <person name="Yurkov A.M."/>
            <person name="Nowrousian M."/>
            <person name="Sun S."/>
            <person name="Cuomo C.A."/>
            <person name="Heitman J."/>
        </authorList>
    </citation>
    <scope>NUCLEOTIDE SEQUENCE [LARGE SCALE GENOMIC DNA]</scope>
    <source>
        <strain evidence="3 4">CBS 13917</strain>
    </source>
</reference>
<dbReference type="KEGG" id="kne:92183331"/>
<evidence type="ECO:0000313" key="3">
    <source>
        <dbReference type="EMBL" id="KAK8845360.1"/>
    </source>
</evidence>
<dbReference type="Proteomes" id="UP001388673">
    <property type="component" value="Unassembled WGS sequence"/>
</dbReference>
<name>A0AAW0YUM7_9TREE</name>
<evidence type="ECO:0000313" key="4">
    <source>
        <dbReference type="Proteomes" id="UP001388673"/>
    </source>
</evidence>
<dbReference type="AlphaFoldDB" id="A0AAW0YUM7"/>
<evidence type="ECO:0000256" key="1">
    <source>
        <dbReference type="SAM" id="MobiDB-lite"/>
    </source>
</evidence>
<dbReference type="GeneID" id="92183331"/>
<dbReference type="EMBL" id="JBCAWK010000012">
    <property type="protein sequence ID" value="KAK8845360.1"/>
    <property type="molecule type" value="Genomic_DNA"/>
</dbReference>
<comment type="caution">
    <text evidence="3">The sequence shown here is derived from an EMBL/GenBank/DDBJ whole genome shotgun (WGS) entry which is preliminary data.</text>
</comment>
<feature type="region of interest" description="Disordered" evidence="1">
    <location>
        <begin position="274"/>
        <end position="299"/>
    </location>
</feature>
<protein>
    <submittedName>
        <fullName evidence="3">Uncharacterized protein</fullName>
    </submittedName>
</protein>
<accession>A0AAW0YUM7</accession>
<sequence length="387" mass="40937">MGESSFLDVAVWISASSPLLDYSPNRNGEPGQAWFQEEQGVSKCSGSGTFAVQLDSIYFSNLLFVWSSSSSSYKVQVGLDGSLNSGSATSGAASLQADFGHHSARLECSCETCSSSSSDKESFELVGVKLETQVVASGAGVNSTLDDASSKITYSGFQSTSNIQSSVPAIKKGSFYKDTISYTSSAGAAASLIFNGSALYVFGMTGPEFGSFQISIDSSTIGTYNASTTVETYNTLLFFTTHLDPSSQHEIQIKNQNDGKLFALDYIVAVQPTRDGKGESSQTASASGPKASADFGKGDGNGYSGKHGGDSAGAVIGGILGGLAGLFVLWVWWRYYQWKKAGGKGSFFVAMCGGERQKVVPAKKAEEKKFHLWPMIWSRPKYAVEGS</sequence>
<evidence type="ECO:0000256" key="2">
    <source>
        <dbReference type="SAM" id="Phobius"/>
    </source>
</evidence>
<dbReference type="RefSeq" id="XP_066800168.1">
    <property type="nucleotide sequence ID" value="XM_066949160.1"/>
</dbReference>
<dbReference type="Gene3D" id="2.60.120.260">
    <property type="entry name" value="Galactose-binding domain-like"/>
    <property type="match status" value="1"/>
</dbReference>
<feature type="transmembrane region" description="Helical" evidence="2">
    <location>
        <begin position="312"/>
        <end position="333"/>
    </location>
</feature>
<keyword evidence="4" id="KW-1185">Reference proteome</keyword>
<gene>
    <name evidence="3" type="ORF">IAR55_006073</name>
</gene>
<keyword evidence="2" id="KW-0472">Membrane</keyword>
<keyword evidence="2" id="KW-0812">Transmembrane</keyword>
<organism evidence="3 4">
    <name type="scientific">Kwoniella newhampshirensis</name>
    <dbReference type="NCBI Taxonomy" id="1651941"/>
    <lineage>
        <taxon>Eukaryota</taxon>
        <taxon>Fungi</taxon>
        <taxon>Dikarya</taxon>
        <taxon>Basidiomycota</taxon>
        <taxon>Agaricomycotina</taxon>
        <taxon>Tremellomycetes</taxon>
        <taxon>Tremellales</taxon>
        <taxon>Cryptococcaceae</taxon>
        <taxon>Kwoniella</taxon>
    </lineage>
</organism>
<keyword evidence="2" id="KW-1133">Transmembrane helix</keyword>